<dbReference type="InterPro" id="IPR029063">
    <property type="entry name" value="SAM-dependent_MTases_sf"/>
</dbReference>
<dbReference type="Proteomes" id="UP001161691">
    <property type="component" value="Unassembled WGS sequence"/>
</dbReference>
<sequence>MTKDKTDIGSKTALNGKLKNVLNARTLADSFPLLAQRMKTGLRVLDVGCGTGAITRGIAEAVGPRGRTVGVDSNAALIAEARAKHAGTPGLTFDVSDVGSLPADQTFDIVAASRLLVWLPDPGAGMASLAGAVRPGGTVLVADYNHDKIEWSPEPPDSMKEFYAAYLKWRSDKGLDNAVADRLSAWMGDAGLRDIRVFPQHEEMRRGLPDFEARASIWADTAASRGPQMARDGYGDPKAWKRAESEYRHWAAEEAISIRLYMLAAEGVRPE</sequence>
<keyword evidence="2" id="KW-0808">Transferase</keyword>
<feature type="domain" description="Methyltransferase" evidence="1">
    <location>
        <begin position="40"/>
        <end position="146"/>
    </location>
</feature>
<proteinExistence type="predicted"/>
<name>A0ABT6TNV4_9BACL</name>
<dbReference type="RefSeq" id="WP_282910358.1">
    <property type="nucleotide sequence ID" value="NZ_JAGRPV010000001.1"/>
</dbReference>
<dbReference type="PANTHER" id="PTHR43861:SF1">
    <property type="entry name" value="TRANS-ACONITATE 2-METHYLTRANSFERASE"/>
    <property type="match status" value="1"/>
</dbReference>
<keyword evidence="2" id="KW-0489">Methyltransferase</keyword>
<dbReference type="GO" id="GO:0008168">
    <property type="term" value="F:methyltransferase activity"/>
    <property type="evidence" value="ECO:0007669"/>
    <property type="project" value="UniProtKB-KW"/>
</dbReference>
<dbReference type="PANTHER" id="PTHR43861">
    <property type="entry name" value="TRANS-ACONITATE 2-METHYLTRANSFERASE-RELATED"/>
    <property type="match status" value="1"/>
</dbReference>
<keyword evidence="3" id="KW-1185">Reference proteome</keyword>
<organism evidence="2 3">
    <name type="scientific">Cohnella hashimotonis</name>
    <dbReference type="NCBI Taxonomy" id="2826895"/>
    <lineage>
        <taxon>Bacteria</taxon>
        <taxon>Bacillati</taxon>
        <taxon>Bacillota</taxon>
        <taxon>Bacilli</taxon>
        <taxon>Bacillales</taxon>
        <taxon>Paenibacillaceae</taxon>
        <taxon>Cohnella</taxon>
    </lineage>
</organism>
<dbReference type="EMBL" id="JAGRPV010000001">
    <property type="protein sequence ID" value="MDI4647604.1"/>
    <property type="molecule type" value="Genomic_DNA"/>
</dbReference>
<evidence type="ECO:0000313" key="2">
    <source>
        <dbReference type="EMBL" id="MDI4647604.1"/>
    </source>
</evidence>
<dbReference type="SUPFAM" id="SSF53335">
    <property type="entry name" value="S-adenosyl-L-methionine-dependent methyltransferases"/>
    <property type="match status" value="1"/>
</dbReference>
<dbReference type="Gene3D" id="3.40.50.150">
    <property type="entry name" value="Vaccinia Virus protein VP39"/>
    <property type="match status" value="1"/>
</dbReference>
<dbReference type="InterPro" id="IPR025714">
    <property type="entry name" value="Methyltranfer_dom"/>
</dbReference>
<comment type="caution">
    <text evidence="2">The sequence shown here is derived from an EMBL/GenBank/DDBJ whole genome shotgun (WGS) entry which is preliminary data.</text>
</comment>
<reference evidence="2" key="1">
    <citation type="submission" date="2023-04" db="EMBL/GenBank/DDBJ databases">
        <title>Comparative genomic analysis of Cohnella hashimotonis sp. nov., isolated from the International Space Station.</title>
        <authorList>
            <person name="Venkateswaran K."/>
            <person name="Simpson A."/>
        </authorList>
    </citation>
    <scope>NUCLEOTIDE SEQUENCE</scope>
    <source>
        <strain evidence="2">F6_2S_P_1</strain>
    </source>
</reference>
<accession>A0ABT6TNV4</accession>
<evidence type="ECO:0000259" key="1">
    <source>
        <dbReference type="Pfam" id="PF13847"/>
    </source>
</evidence>
<evidence type="ECO:0000313" key="3">
    <source>
        <dbReference type="Proteomes" id="UP001161691"/>
    </source>
</evidence>
<protein>
    <submittedName>
        <fullName evidence="2">Methyltransferase domain-containing protein</fullName>
    </submittedName>
</protein>
<dbReference type="Pfam" id="PF13847">
    <property type="entry name" value="Methyltransf_31"/>
    <property type="match status" value="1"/>
</dbReference>
<dbReference type="CDD" id="cd02440">
    <property type="entry name" value="AdoMet_MTases"/>
    <property type="match status" value="1"/>
</dbReference>
<gene>
    <name evidence="2" type="ORF">KB449_21815</name>
</gene>
<dbReference type="GO" id="GO:0032259">
    <property type="term" value="P:methylation"/>
    <property type="evidence" value="ECO:0007669"/>
    <property type="project" value="UniProtKB-KW"/>
</dbReference>